<feature type="compositionally biased region" description="Polar residues" evidence="1">
    <location>
        <begin position="193"/>
        <end position="208"/>
    </location>
</feature>
<feature type="compositionally biased region" description="Polar residues" evidence="1">
    <location>
        <begin position="260"/>
        <end position="273"/>
    </location>
</feature>
<feature type="chain" id="PRO_5029556774" evidence="2">
    <location>
        <begin position="24"/>
        <end position="291"/>
    </location>
</feature>
<feature type="region of interest" description="Disordered" evidence="1">
    <location>
        <begin position="248"/>
        <end position="273"/>
    </location>
</feature>
<keyword evidence="4" id="KW-1185">Reference proteome</keyword>
<dbReference type="Proteomes" id="UP000594260">
    <property type="component" value="Unplaced"/>
</dbReference>
<evidence type="ECO:0000256" key="1">
    <source>
        <dbReference type="SAM" id="MobiDB-lite"/>
    </source>
</evidence>
<dbReference type="AlphaFoldDB" id="A0A7M7MJI4"/>
<evidence type="ECO:0000256" key="2">
    <source>
        <dbReference type="SAM" id="SignalP"/>
    </source>
</evidence>
<sequence length="291" mass="31798">MKIPGKLVLAVAVLACLACTAQAVFGDGSLNVQPYEKSRSLSKRSVVEFLTIFPWLRRQFTRSFPDVNLTTEVTMSSTNQIQSATDLKTDIARMLTLTRQKRAANEEHGKFPSRRSVQELRNIEGFLKAKHDTLTDALRNFNEVLFSPHRLHHHQQQQHPIQGAGPSVADVSTAKPQSAGQAEPAISTPAVVTVQQQNSNSKPVTTESGLHENQKTYGITPTSVSVEPRSVFSTVLTGEGVSTSTFVGTQTSQEESTTERSIMTEGSGTSISTVPENVKEDTVYRLLTDDA</sequence>
<keyword evidence="2" id="KW-0732">Signal</keyword>
<organism evidence="3 4">
    <name type="scientific">Varroa destructor</name>
    <name type="common">Honeybee mite</name>
    <dbReference type="NCBI Taxonomy" id="109461"/>
    <lineage>
        <taxon>Eukaryota</taxon>
        <taxon>Metazoa</taxon>
        <taxon>Ecdysozoa</taxon>
        <taxon>Arthropoda</taxon>
        <taxon>Chelicerata</taxon>
        <taxon>Arachnida</taxon>
        <taxon>Acari</taxon>
        <taxon>Parasitiformes</taxon>
        <taxon>Mesostigmata</taxon>
        <taxon>Gamasina</taxon>
        <taxon>Dermanyssoidea</taxon>
        <taxon>Varroidae</taxon>
        <taxon>Varroa</taxon>
    </lineage>
</organism>
<accession>A0A7M7MJI4</accession>
<dbReference type="GeneID" id="111254611"/>
<reference evidence="3" key="1">
    <citation type="submission" date="2021-01" db="UniProtKB">
        <authorList>
            <consortium name="EnsemblMetazoa"/>
        </authorList>
    </citation>
    <scope>IDENTIFICATION</scope>
</reference>
<name>A0A7M7MJI4_VARDE</name>
<dbReference type="EnsemblMetazoa" id="XM_022815626">
    <property type="protein sequence ID" value="XP_022671361"/>
    <property type="gene ID" value="LOC111254611"/>
</dbReference>
<evidence type="ECO:0000313" key="3">
    <source>
        <dbReference type="EnsemblMetazoa" id="XP_022671361"/>
    </source>
</evidence>
<protein>
    <submittedName>
        <fullName evidence="3">Uncharacterized protein</fullName>
    </submittedName>
</protein>
<evidence type="ECO:0000313" key="4">
    <source>
        <dbReference type="Proteomes" id="UP000594260"/>
    </source>
</evidence>
<feature type="region of interest" description="Disordered" evidence="1">
    <location>
        <begin position="152"/>
        <end position="216"/>
    </location>
</feature>
<dbReference type="RefSeq" id="XP_022671361.1">
    <property type="nucleotide sequence ID" value="XM_022815626.1"/>
</dbReference>
<feature type="signal peptide" evidence="2">
    <location>
        <begin position="1"/>
        <end position="23"/>
    </location>
</feature>
<proteinExistence type="predicted"/>